<feature type="region of interest" description="Disordered" evidence="9">
    <location>
        <begin position="948"/>
        <end position="1112"/>
    </location>
</feature>
<dbReference type="Proteomes" id="UP000708208">
    <property type="component" value="Unassembled WGS sequence"/>
</dbReference>
<keyword evidence="4" id="KW-0677">Repeat</keyword>
<evidence type="ECO:0000313" key="12">
    <source>
        <dbReference type="Proteomes" id="UP000708208"/>
    </source>
</evidence>
<evidence type="ECO:0000256" key="9">
    <source>
        <dbReference type="SAM" id="MobiDB-lite"/>
    </source>
</evidence>
<keyword evidence="6" id="KW-0969">Cilium</keyword>
<name>A0A8J2NUC3_9HEXA</name>
<evidence type="ECO:0000256" key="3">
    <source>
        <dbReference type="ARBA" id="ARBA00022490"/>
    </source>
</evidence>
<evidence type="ECO:0000256" key="10">
    <source>
        <dbReference type="SAM" id="SignalP"/>
    </source>
</evidence>
<evidence type="ECO:0000256" key="6">
    <source>
        <dbReference type="ARBA" id="ARBA00023069"/>
    </source>
</evidence>
<keyword evidence="5" id="KW-0282">Flagellum</keyword>
<keyword evidence="3" id="KW-0963">Cytoplasm</keyword>
<feature type="compositionally biased region" description="Polar residues" evidence="9">
    <location>
        <begin position="948"/>
        <end position="960"/>
    </location>
</feature>
<evidence type="ECO:0000256" key="1">
    <source>
        <dbReference type="ARBA" id="ARBA00004230"/>
    </source>
</evidence>
<dbReference type="PANTHER" id="PTHR46613:SF1">
    <property type="entry name" value="RADIAL SPOKE HEAD 10 HOMOLOG B-RELATED"/>
    <property type="match status" value="1"/>
</dbReference>
<dbReference type="Pfam" id="PF02493">
    <property type="entry name" value="MORN"/>
    <property type="match status" value="6"/>
</dbReference>
<feature type="compositionally biased region" description="Acidic residues" evidence="9">
    <location>
        <begin position="1770"/>
        <end position="1780"/>
    </location>
</feature>
<dbReference type="InterPro" id="IPR003409">
    <property type="entry name" value="MORN"/>
</dbReference>
<dbReference type="GO" id="GO:0005930">
    <property type="term" value="C:axoneme"/>
    <property type="evidence" value="ECO:0007669"/>
    <property type="project" value="UniProtKB-SubCell"/>
</dbReference>
<feature type="compositionally biased region" description="Polar residues" evidence="9">
    <location>
        <begin position="1967"/>
        <end position="1982"/>
    </location>
</feature>
<evidence type="ECO:0000256" key="4">
    <source>
        <dbReference type="ARBA" id="ARBA00022737"/>
    </source>
</evidence>
<dbReference type="OrthoDB" id="294378at2759"/>
<feature type="compositionally biased region" description="Polar residues" evidence="9">
    <location>
        <begin position="979"/>
        <end position="1003"/>
    </location>
</feature>
<feature type="region of interest" description="Disordered" evidence="9">
    <location>
        <begin position="581"/>
        <end position="602"/>
    </location>
</feature>
<organism evidence="11 12">
    <name type="scientific">Allacma fusca</name>
    <dbReference type="NCBI Taxonomy" id="39272"/>
    <lineage>
        <taxon>Eukaryota</taxon>
        <taxon>Metazoa</taxon>
        <taxon>Ecdysozoa</taxon>
        <taxon>Arthropoda</taxon>
        <taxon>Hexapoda</taxon>
        <taxon>Collembola</taxon>
        <taxon>Symphypleona</taxon>
        <taxon>Sminthuridae</taxon>
        <taxon>Allacma</taxon>
    </lineage>
</organism>
<dbReference type="EMBL" id="CAJVCH010055567">
    <property type="protein sequence ID" value="CAG7718727.1"/>
    <property type="molecule type" value="Genomic_DNA"/>
</dbReference>
<feature type="region of interest" description="Disordered" evidence="9">
    <location>
        <begin position="1967"/>
        <end position="1991"/>
    </location>
</feature>
<keyword evidence="8" id="KW-0966">Cell projection</keyword>
<keyword evidence="7" id="KW-0206">Cytoskeleton</keyword>
<feature type="compositionally biased region" description="Basic and acidic residues" evidence="9">
    <location>
        <begin position="590"/>
        <end position="602"/>
    </location>
</feature>
<feature type="signal peptide" evidence="10">
    <location>
        <begin position="1"/>
        <end position="18"/>
    </location>
</feature>
<feature type="region of interest" description="Disordered" evidence="9">
    <location>
        <begin position="624"/>
        <end position="643"/>
    </location>
</feature>
<evidence type="ECO:0000256" key="5">
    <source>
        <dbReference type="ARBA" id="ARBA00022846"/>
    </source>
</evidence>
<dbReference type="SMART" id="SM00698">
    <property type="entry name" value="MORN"/>
    <property type="match status" value="8"/>
</dbReference>
<comment type="caution">
    <text evidence="11">The sequence shown here is derived from an EMBL/GenBank/DDBJ whole genome shotgun (WGS) entry which is preliminary data.</text>
</comment>
<dbReference type="PANTHER" id="PTHR46613">
    <property type="entry name" value="RADIAL SPOKE HEAD 10 HOMOLOG B-RELATED"/>
    <property type="match status" value="1"/>
</dbReference>
<feature type="region of interest" description="Disordered" evidence="9">
    <location>
        <begin position="1764"/>
        <end position="1787"/>
    </location>
</feature>
<feature type="compositionally biased region" description="Basic residues" evidence="9">
    <location>
        <begin position="1057"/>
        <end position="1101"/>
    </location>
</feature>
<keyword evidence="12" id="KW-1185">Reference proteome</keyword>
<feature type="chain" id="PRO_5035214273" evidence="10">
    <location>
        <begin position="19"/>
        <end position="2171"/>
    </location>
</feature>
<evidence type="ECO:0000256" key="7">
    <source>
        <dbReference type="ARBA" id="ARBA00023212"/>
    </source>
</evidence>
<gene>
    <name evidence="11" type="ORF">AFUS01_LOCUS8098</name>
</gene>
<evidence type="ECO:0000256" key="2">
    <source>
        <dbReference type="ARBA" id="ARBA00004430"/>
    </source>
</evidence>
<feature type="compositionally biased region" description="Basic residues" evidence="9">
    <location>
        <begin position="1015"/>
        <end position="1024"/>
    </location>
</feature>
<reference evidence="11" key="1">
    <citation type="submission" date="2021-06" db="EMBL/GenBank/DDBJ databases">
        <authorList>
            <person name="Hodson N. C."/>
            <person name="Mongue J. A."/>
            <person name="Jaron S. K."/>
        </authorList>
    </citation>
    <scope>NUCLEOTIDE SEQUENCE</scope>
</reference>
<dbReference type="GO" id="GO:0031514">
    <property type="term" value="C:motile cilium"/>
    <property type="evidence" value="ECO:0007669"/>
    <property type="project" value="UniProtKB-SubCell"/>
</dbReference>
<accession>A0A8J2NUC3</accession>
<proteinExistence type="predicted"/>
<comment type="subcellular location">
    <subcellularLocation>
        <location evidence="1">Cell projection</location>
        <location evidence="1">Cilium</location>
        <location evidence="1">Flagellum</location>
    </subcellularLocation>
    <subcellularLocation>
        <location evidence="2">Cytoplasm</location>
        <location evidence="2">Cytoskeleton</location>
        <location evidence="2">Cilium axoneme</location>
    </subcellularLocation>
</comment>
<evidence type="ECO:0000256" key="8">
    <source>
        <dbReference type="ARBA" id="ARBA00023273"/>
    </source>
</evidence>
<sequence>MKLVVWMTLEIIVCWCDGSTLPGMNYNDFFTDDELKSEIWKSIFQHTTIYNRYVSKVEQERKLEEIYATIKSTYRGQELFAQDALIRRLAILKFGDKCFPPKQLVVDFTGTVLNLNQTEITNQIVAYQKAILQTTYPICDYRLSLHCSPVISKCDCKVGKINEAQVGFTKIDRCELVAGQDCGADYEDGTYYYDAIENFYNWTKSKSPECTTNSTCSPEQFFFHNKCWCQPGKTCSNSMGILEREVRMIVERNEVISTNFIINIDQKCDPNFQKDLLNPSYGERTRTRDRLERLHMLSDYDITYCNLELYLNCTEDTKLCDCWKPLTFERGFCRIKNKIPCADSFGKVIKFYPNGMSIQQTGKMLQMHFQPSCIDAAQCLKSPNGLFQCACIDETKAGAFCNETKSGMMTKFFDNQRAWPFPKDDTHMDLVHEFNRNFHLLEERMSLPYDALCYTKNSKYFLRLMNFLLVHSASTTVDKNVPEFQRALSWLQILTDSEILFCNGFQGLRCLSISRRCQCLNGFHWDARSSECRINAGRSCDFHVLSTLFKFKCPLDAVCHGGTRTCECTKGLRGYRCDQATPPKSPVGEKSSKNDDDSTDRNYGKTKFKLRWFEKLAAAKKDLEDSDSKLERSTEQTADVESRYDDSMEIPMELQQDCGNKSCNNHFALARKSPWSNPSSRNVGDPIKDFDKLNTTILNSMILPYDSPCDPSYDKASYMARYFQPEFYSEQDLLEYFPLIKLHFEKSTRKDMPRCNGFEYLGCDPNTRTCKCNVTFDLIPEDGKCFIRTYDLCGDSNTLGIVVGKKREPPKCLQEDVCDRIRFNLHRCRPILIDEVYNVSATKQSYFIIMYSSSTIEARINILSTRICYCSAMNCPNGDSSTCQLRPGYIHCSPCSNSSGTCNNCSSGATCRCKCCNDCCNIIFDAELCKSQQCRVKDDTPKNINIRFSSTFKTGQNRGRNTPEPVSLRKSAKSKSKLTMRQVSKKSSTPGNSATSTARTRPSVTDKDVQESGKSGKKSRRSLGKGKGQDGNVKKGGSKTSKTKRASKSSSSNSKSSKSKSASKSRKTKGSSKTKSARANKAGKKKTRGRSKRKSGRRKPRGPPPTPVTIDTRKAQTQAFERLEKFNRFRLEQRPQEIALVHELRGYCSEPEMIIPCWEKFEFKQKKSTLPLKAASTEDLKLCFKPAEELLKECPYDEDDFKEICIAPSTWNKLYKLYEMERNRFSFFDELYAMKYVTDSMELPRFNDDVLYLIEADDSHYRSKIEYGRIVLKTKHIYTGNFVDWYFQGPGRYVWLDGGVYQGDFVNGVMHGQGTFLWPDGSIYDGQFQDGVRKGWGIYTTSKGYIFTGQWVDGVPNGNGKIWYDPVNNPENYYEGYLTQGLPDGFGTRQYANGDLYVGSWSEGSRSGRGTMLWREQKQMYRGEWAEGVPHGEGIQVWYVPLSHYKENTKKYTRFIFKGSHESGVRHGKGTLFFQDASIYEGFWSKGRQLNDGVYTDPVGEFLLSLQCIQPDDAGFVEEIFDRPTFECIFKRLVKNLSERIPIESIDPEVTEERQLTNICFKYLPELRLLYQRTVDLGAIWTNNTLGNKRTGPTNPGKNCFNGKSDWSKMHYEGLHNIFATLNELTAHELNPASKFGLWLFVRDCENTLRHATMAHYNKYWHSYPSICFQDEYSPFEVIHFWQFLQCLVVVAFEMYAGIPFDKSRIKYKCNFSTAQNVEKEEKIINSANTGCLKRRCGSKSLGNLSDDDFMDIPSAGDGAVARAPSTLLESDEQTETDEVDGIKKESSDSEISQEGIDCCPISISEIFDLFIKENLFGCFEHLAGNLLPPLPHPLPPMNDLYQGFRSIKNKGVISGIDFLYSVLPHKIHPDVMQSTVYWTRTKQIASTEVNLEELFDFTKNLQSFGTAEPEPELRISDGAGDQLRYVPEPNEESISEISHSYDEKDSLMEAQKLKVTATLQRCRINPTSEPALSSTMDSVQSEKPPPPRKSRVIEETVHDIENELLIPDENIAVSLDTYKRNFRITTTDALKNLESDDVISVLRELYPDLCGPPTETCLTFDMIFCDWLWAIVLCSNVSEAKDKTPCRTSSCGKLRLPLAITKIQEEGLQRGLCCTSNRRGHNRKFYFQEILPTFLRHESIRRGELLPTETQQNIGRTQQTALSSVDQSIL</sequence>
<evidence type="ECO:0000313" key="11">
    <source>
        <dbReference type="EMBL" id="CAG7718727.1"/>
    </source>
</evidence>
<protein>
    <submittedName>
        <fullName evidence="11">Uncharacterized protein</fullName>
    </submittedName>
</protein>
<keyword evidence="10" id="KW-0732">Signal</keyword>